<keyword evidence="1" id="KW-1133">Transmembrane helix</keyword>
<dbReference type="AlphaFoldDB" id="A0A8X8FLM1"/>
<feature type="transmembrane region" description="Helical" evidence="1">
    <location>
        <begin position="76"/>
        <end position="95"/>
    </location>
</feature>
<reference evidence="2 3" key="1">
    <citation type="submission" date="2020-08" db="EMBL/GenBank/DDBJ databases">
        <title>A Genomic Blueprint of the Chicken Gut Microbiome.</title>
        <authorList>
            <person name="Gilroy R."/>
            <person name="Ravi A."/>
            <person name="Getino M."/>
            <person name="Pursley I."/>
            <person name="Horton D.L."/>
            <person name="Alikhan N.-F."/>
            <person name="Baker D."/>
            <person name="Gharbi K."/>
            <person name="Hall N."/>
            <person name="Watson M."/>
            <person name="Adriaenssens E.M."/>
            <person name="Foster-Nyarko E."/>
            <person name="Jarju S."/>
            <person name="Secka A."/>
            <person name="Antonio M."/>
            <person name="Oren A."/>
            <person name="Chaudhuri R."/>
            <person name="La Ragione R.M."/>
            <person name="Hildebrand F."/>
            <person name="Pallen M.J."/>
        </authorList>
    </citation>
    <scope>NUCLEOTIDE SEQUENCE [LARGE SCALE GENOMIC DNA]</scope>
    <source>
        <strain evidence="2 3">Sa5BUN4</strain>
    </source>
</reference>
<evidence type="ECO:0000313" key="3">
    <source>
        <dbReference type="Proteomes" id="UP000636938"/>
    </source>
</evidence>
<sequence length="97" mass="11209">MLEMIFAIGFLSVVGYLIVFFRFSRRFPRLYPELWVRVGCPEAFGLRGQSTYLAIVLGLETRIPRQELHQVRLEMMVIRVFLGFTVVALTFAAFMTG</sequence>
<gene>
    <name evidence="2" type="ORF">H9654_08155</name>
</gene>
<dbReference type="RefSeq" id="WP_191770391.1">
    <property type="nucleotide sequence ID" value="NZ_JACSQS010000006.1"/>
</dbReference>
<dbReference type="EMBL" id="JACSQS010000006">
    <property type="protein sequence ID" value="MBD7954178.1"/>
    <property type="molecule type" value="Genomic_DNA"/>
</dbReference>
<keyword evidence="3" id="KW-1185">Reference proteome</keyword>
<keyword evidence="1" id="KW-0472">Membrane</keyword>
<evidence type="ECO:0000256" key="1">
    <source>
        <dbReference type="SAM" id="Phobius"/>
    </source>
</evidence>
<accession>A0A8X8FLM1</accession>
<name>A0A8X8FLM1_9GAMM</name>
<evidence type="ECO:0000313" key="2">
    <source>
        <dbReference type="EMBL" id="MBD7954178.1"/>
    </source>
</evidence>
<proteinExistence type="predicted"/>
<protein>
    <submittedName>
        <fullName evidence="2">Uncharacterized protein</fullName>
    </submittedName>
</protein>
<feature type="transmembrane region" description="Helical" evidence="1">
    <location>
        <begin position="6"/>
        <end position="23"/>
    </location>
</feature>
<organism evidence="2 3">
    <name type="scientific">Stenotrophomonas lacuserhaii</name>
    <dbReference type="NCBI Taxonomy" id="2760084"/>
    <lineage>
        <taxon>Bacteria</taxon>
        <taxon>Pseudomonadati</taxon>
        <taxon>Pseudomonadota</taxon>
        <taxon>Gammaproteobacteria</taxon>
        <taxon>Lysobacterales</taxon>
        <taxon>Lysobacteraceae</taxon>
        <taxon>Stenotrophomonas</taxon>
    </lineage>
</organism>
<keyword evidence="1" id="KW-0812">Transmembrane</keyword>
<dbReference type="Proteomes" id="UP000636938">
    <property type="component" value="Unassembled WGS sequence"/>
</dbReference>
<comment type="caution">
    <text evidence="2">The sequence shown here is derived from an EMBL/GenBank/DDBJ whole genome shotgun (WGS) entry which is preliminary data.</text>
</comment>